<dbReference type="AlphaFoldDB" id="K6WZF5"/>
<dbReference type="Proteomes" id="UP000008366">
    <property type="component" value="Unassembled WGS sequence"/>
</dbReference>
<dbReference type="Pfam" id="PF02566">
    <property type="entry name" value="OsmC"/>
    <property type="match status" value="1"/>
</dbReference>
<proteinExistence type="predicted"/>
<dbReference type="Gene3D" id="3.30.300.20">
    <property type="match status" value="1"/>
</dbReference>
<dbReference type="eggNOG" id="COG1764">
    <property type="taxonomic scope" value="Bacteria"/>
</dbReference>
<dbReference type="InterPro" id="IPR052707">
    <property type="entry name" value="OsmC_Ohr_Peroxiredoxin"/>
</dbReference>
<dbReference type="STRING" id="1184609.KILIM_072_00110"/>
<dbReference type="InterPro" id="IPR036102">
    <property type="entry name" value="OsmC/Ohrsf"/>
</dbReference>
<name>K6WZF5_9MICO</name>
<dbReference type="SUPFAM" id="SSF82784">
    <property type="entry name" value="OsmC-like"/>
    <property type="match status" value="1"/>
</dbReference>
<evidence type="ECO:0000313" key="1">
    <source>
        <dbReference type="EMBL" id="GAB97502.1"/>
    </source>
</evidence>
<dbReference type="InterPro" id="IPR003718">
    <property type="entry name" value="OsmC/Ohr_fam"/>
</dbReference>
<dbReference type="PANTHER" id="PTHR42830:SF2">
    <property type="entry name" value="OSMC_OHR FAMILY PROTEIN"/>
    <property type="match status" value="1"/>
</dbReference>
<dbReference type="OrthoDB" id="9795405at2"/>
<organism evidence="1 2">
    <name type="scientific">Kineosphaera limosa NBRC 100340</name>
    <dbReference type="NCBI Taxonomy" id="1184609"/>
    <lineage>
        <taxon>Bacteria</taxon>
        <taxon>Bacillati</taxon>
        <taxon>Actinomycetota</taxon>
        <taxon>Actinomycetes</taxon>
        <taxon>Micrococcales</taxon>
        <taxon>Dermatophilaceae</taxon>
        <taxon>Kineosphaera</taxon>
    </lineage>
</organism>
<gene>
    <name evidence="1" type="ORF">KILIM_072_00110</name>
</gene>
<dbReference type="RefSeq" id="WP_006594034.1">
    <property type="nucleotide sequence ID" value="NZ_BAHD01000072.1"/>
</dbReference>
<accession>K6WZF5</accession>
<dbReference type="InterPro" id="IPR015946">
    <property type="entry name" value="KH_dom-like_a/b"/>
</dbReference>
<evidence type="ECO:0008006" key="3">
    <source>
        <dbReference type="Google" id="ProtNLM"/>
    </source>
</evidence>
<dbReference type="PANTHER" id="PTHR42830">
    <property type="entry name" value="OSMOTICALLY INDUCIBLE FAMILY PROTEIN"/>
    <property type="match status" value="1"/>
</dbReference>
<dbReference type="EMBL" id="BAHD01000072">
    <property type="protein sequence ID" value="GAB97502.1"/>
    <property type="molecule type" value="Genomic_DNA"/>
</dbReference>
<evidence type="ECO:0000313" key="2">
    <source>
        <dbReference type="Proteomes" id="UP000008366"/>
    </source>
</evidence>
<sequence>MATHHYGTSLAWVGSTGLGYEAYDRTHSLQVAPGTSLTASADPAFRGAPDLTNPEALLLAAASSCQCLSFLALAARARLDVTAYSDDATARMPEDDPPTRITDITLRPRITIRRGDADESTVRAKVDRLVGLAHEECFIARTLKARIHLDPRLQWAD</sequence>
<reference evidence="1 2" key="1">
    <citation type="submission" date="2012-08" db="EMBL/GenBank/DDBJ databases">
        <title>Whole genome shotgun sequence of Kineosphaera limosa NBRC 100340.</title>
        <authorList>
            <person name="Yoshida I."/>
            <person name="Isaki S."/>
            <person name="Hosoyama A."/>
            <person name="Tsuchikane K."/>
            <person name="Katsumata H."/>
            <person name="Ando Y."/>
            <person name="Ohji S."/>
            <person name="Hamada M."/>
            <person name="Tamura T."/>
            <person name="Yamazoe A."/>
            <person name="Yamazaki S."/>
            <person name="Fujita N."/>
        </authorList>
    </citation>
    <scope>NUCLEOTIDE SEQUENCE [LARGE SCALE GENOMIC DNA]</scope>
    <source>
        <strain evidence="1 2">NBRC 100340</strain>
    </source>
</reference>
<comment type="caution">
    <text evidence="1">The sequence shown here is derived from an EMBL/GenBank/DDBJ whole genome shotgun (WGS) entry which is preliminary data.</text>
</comment>
<keyword evidence="2" id="KW-1185">Reference proteome</keyword>
<protein>
    <recommendedName>
        <fullName evidence="3">OsmC family protein</fullName>
    </recommendedName>
</protein>